<evidence type="ECO:0000259" key="5">
    <source>
        <dbReference type="SMART" id="SM00822"/>
    </source>
</evidence>
<dbReference type="PANTHER" id="PTHR43008:SF8">
    <property type="entry name" value="BENZIL REDUCTASE ((S)-BENZOIN FORMING) IRC24"/>
    <property type="match status" value="1"/>
</dbReference>
<dbReference type="GO" id="GO:0016616">
    <property type="term" value="F:oxidoreductase activity, acting on the CH-OH group of donors, NAD or NADP as acceptor"/>
    <property type="evidence" value="ECO:0007669"/>
    <property type="project" value="UniProtKB-ARBA"/>
</dbReference>
<sequence>MMPKNVVLVTGGSRGIGLAVVKILLQGTADLPASNVVSLSRSAPAELAELAEKPEFKESLAVVKGDVTKREDNDRAVKTALDRWNRLDALVLNAGIADFNKIADLTTEQMMHSLNVNTVSLIATIGAALPALRKNHGRVVFVSSGAALGNYASWAPYNASKAALNSIARTLANEEPDIASFSVRPGVVDTDMQVQVRGTDRMKSDEHNKFLTMHKEGKLLPVGKPAHVLAALAIKGTRTEPKNKDGEPYGTGIFVSWDDPSLEKFRD</sequence>
<dbReference type="InterPro" id="IPR002347">
    <property type="entry name" value="SDR_fam"/>
</dbReference>
<evidence type="ECO:0000256" key="2">
    <source>
        <dbReference type="ARBA" id="ARBA00022857"/>
    </source>
</evidence>
<dbReference type="PRINTS" id="PR00080">
    <property type="entry name" value="SDRFAMILY"/>
</dbReference>
<dbReference type="PRINTS" id="PR00081">
    <property type="entry name" value="GDHRDH"/>
</dbReference>
<dbReference type="InterPro" id="IPR036291">
    <property type="entry name" value="NAD(P)-bd_dom_sf"/>
</dbReference>
<name>A0AAF0JBW4_9BASI</name>
<dbReference type="AlphaFoldDB" id="A0AAF0JBW4"/>
<feature type="domain" description="Ketoreductase" evidence="5">
    <location>
        <begin position="5"/>
        <end position="190"/>
    </location>
</feature>
<dbReference type="GeneID" id="85227545"/>
<comment type="similarity">
    <text evidence="1 4">Belongs to the short-chain dehydrogenases/reductases (SDR) family.</text>
</comment>
<reference evidence="6" key="1">
    <citation type="submission" date="2023-03" db="EMBL/GenBank/DDBJ databases">
        <title>Mating type loci evolution in Malassezia.</title>
        <authorList>
            <person name="Coelho M.A."/>
        </authorList>
    </citation>
    <scope>NUCLEOTIDE SEQUENCE</scope>
    <source>
        <strain evidence="6">CBS 9431</strain>
    </source>
</reference>
<dbReference type="SMART" id="SM00822">
    <property type="entry name" value="PKS_KR"/>
    <property type="match status" value="1"/>
</dbReference>
<dbReference type="Pfam" id="PF00106">
    <property type="entry name" value="adh_short"/>
    <property type="match status" value="1"/>
</dbReference>
<dbReference type="PANTHER" id="PTHR43008">
    <property type="entry name" value="BENZIL REDUCTASE"/>
    <property type="match status" value="1"/>
</dbReference>
<dbReference type="Gene3D" id="3.40.50.720">
    <property type="entry name" value="NAD(P)-binding Rossmann-like Domain"/>
    <property type="match status" value="1"/>
</dbReference>
<dbReference type="InterPro" id="IPR020904">
    <property type="entry name" value="Sc_DH/Rdtase_CS"/>
</dbReference>
<evidence type="ECO:0000313" key="7">
    <source>
        <dbReference type="Proteomes" id="UP001217754"/>
    </source>
</evidence>
<evidence type="ECO:0000256" key="3">
    <source>
        <dbReference type="ARBA" id="ARBA00023002"/>
    </source>
</evidence>
<dbReference type="RefSeq" id="XP_060123800.1">
    <property type="nucleotide sequence ID" value="XM_060267817.1"/>
</dbReference>
<accession>A0AAF0JBW4</accession>
<dbReference type="GO" id="GO:0050664">
    <property type="term" value="F:oxidoreductase activity, acting on NAD(P)H, oxygen as acceptor"/>
    <property type="evidence" value="ECO:0007669"/>
    <property type="project" value="TreeGrafter"/>
</dbReference>
<dbReference type="InterPro" id="IPR057326">
    <property type="entry name" value="KR_dom"/>
</dbReference>
<gene>
    <name evidence="6" type="ORF">MJAP1_003894</name>
</gene>
<protein>
    <recommendedName>
        <fullName evidence="5">Ketoreductase domain-containing protein</fullName>
    </recommendedName>
</protein>
<dbReference type="Proteomes" id="UP001217754">
    <property type="component" value="Chromosome 8"/>
</dbReference>
<organism evidence="6 7">
    <name type="scientific">Malassezia japonica</name>
    <dbReference type="NCBI Taxonomy" id="223818"/>
    <lineage>
        <taxon>Eukaryota</taxon>
        <taxon>Fungi</taxon>
        <taxon>Dikarya</taxon>
        <taxon>Basidiomycota</taxon>
        <taxon>Ustilaginomycotina</taxon>
        <taxon>Malasseziomycetes</taxon>
        <taxon>Malasseziales</taxon>
        <taxon>Malasseziaceae</taxon>
        <taxon>Malassezia</taxon>
    </lineage>
</organism>
<keyword evidence="3" id="KW-0560">Oxidoreductase</keyword>
<evidence type="ECO:0000256" key="1">
    <source>
        <dbReference type="ARBA" id="ARBA00006484"/>
    </source>
</evidence>
<proteinExistence type="inferred from homology"/>
<dbReference type="SUPFAM" id="SSF51735">
    <property type="entry name" value="NAD(P)-binding Rossmann-fold domains"/>
    <property type="match status" value="1"/>
</dbReference>
<keyword evidence="7" id="KW-1185">Reference proteome</keyword>
<evidence type="ECO:0000256" key="4">
    <source>
        <dbReference type="RuleBase" id="RU000363"/>
    </source>
</evidence>
<evidence type="ECO:0000313" key="6">
    <source>
        <dbReference type="EMBL" id="WFD40903.1"/>
    </source>
</evidence>
<dbReference type="EMBL" id="CP119965">
    <property type="protein sequence ID" value="WFD40903.1"/>
    <property type="molecule type" value="Genomic_DNA"/>
</dbReference>
<keyword evidence="2" id="KW-0521">NADP</keyword>
<dbReference type="PROSITE" id="PS00061">
    <property type="entry name" value="ADH_SHORT"/>
    <property type="match status" value="1"/>
</dbReference>